<sequence>MRLNYTQVSVVQIKFFRLVNEWGLAYYQSSCPAYAGMIQDIDAEVRAKAQLPRVCGDDPNVASSPHLRNEVAPRMRG</sequence>
<organism evidence="2 3">
    <name type="scientific">Bifidobacterium cuniculi</name>
    <dbReference type="NCBI Taxonomy" id="1688"/>
    <lineage>
        <taxon>Bacteria</taxon>
        <taxon>Bacillati</taxon>
        <taxon>Actinomycetota</taxon>
        <taxon>Actinomycetes</taxon>
        <taxon>Bifidobacteriales</taxon>
        <taxon>Bifidobacteriaceae</taxon>
        <taxon>Bifidobacterium</taxon>
    </lineage>
</organism>
<dbReference type="AntiFam" id="ANF00057">
    <property type="entry name" value="Translation of E. coli type CRISPR repeat"/>
</dbReference>
<dbReference type="STRING" id="1688.BCUN_1811"/>
<feature type="compositionally biased region" description="Basic and acidic residues" evidence="1">
    <location>
        <begin position="67"/>
        <end position="77"/>
    </location>
</feature>
<dbReference type="EMBL" id="JGYV01000013">
    <property type="protein sequence ID" value="KFI61970.1"/>
    <property type="molecule type" value="Genomic_DNA"/>
</dbReference>
<evidence type="ECO:0000313" key="2">
    <source>
        <dbReference type="EMBL" id="KFI61970.1"/>
    </source>
</evidence>
<feature type="region of interest" description="Disordered" evidence="1">
    <location>
        <begin position="56"/>
        <end position="77"/>
    </location>
</feature>
<name>A0A087AT70_9BIFI</name>
<evidence type="ECO:0000256" key="1">
    <source>
        <dbReference type="SAM" id="MobiDB-lite"/>
    </source>
</evidence>
<comment type="caution">
    <text evidence="2">The sequence shown here is derived from an EMBL/GenBank/DDBJ whole genome shotgun (WGS) entry which is preliminary data.</text>
</comment>
<keyword evidence="3" id="KW-1185">Reference proteome</keyword>
<gene>
    <name evidence="2" type="ORF">BCUN_1811</name>
</gene>
<dbReference type="AlphaFoldDB" id="A0A087AT70"/>
<reference evidence="2 3" key="1">
    <citation type="submission" date="2014-03" db="EMBL/GenBank/DDBJ databases">
        <title>Genomics of Bifidobacteria.</title>
        <authorList>
            <person name="Ventura M."/>
            <person name="Milani C."/>
            <person name="Lugli G.A."/>
        </authorList>
    </citation>
    <scope>NUCLEOTIDE SEQUENCE [LARGE SCALE GENOMIC DNA]</scope>
    <source>
        <strain evidence="2 3">LMG 10738</strain>
    </source>
</reference>
<dbReference type="Proteomes" id="UP000029067">
    <property type="component" value="Unassembled WGS sequence"/>
</dbReference>
<protein>
    <submittedName>
        <fullName evidence="2">Uncharacterized protein</fullName>
    </submittedName>
</protein>
<accession>A0A087AT70</accession>
<evidence type="ECO:0000313" key="3">
    <source>
        <dbReference type="Proteomes" id="UP000029067"/>
    </source>
</evidence>
<proteinExistence type="predicted"/>